<gene>
    <name evidence="1" type="ORF">GUJ93_ZPchr0014g46883</name>
</gene>
<dbReference type="EMBL" id="JAAALK010000086">
    <property type="protein sequence ID" value="KAG8082323.1"/>
    <property type="molecule type" value="Genomic_DNA"/>
</dbReference>
<dbReference type="Proteomes" id="UP000729402">
    <property type="component" value="Unassembled WGS sequence"/>
</dbReference>
<reference evidence="1" key="1">
    <citation type="journal article" date="2021" name="bioRxiv">
        <title>Whole Genome Assembly and Annotation of Northern Wild Rice, Zizania palustris L., Supports a Whole Genome Duplication in the Zizania Genus.</title>
        <authorList>
            <person name="Haas M."/>
            <person name="Kono T."/>
            <person name="Macchietto M."/>
            <person name="Millas R."/>
            <person name="McGilp L."/>
            <person name="Shao M."/>
            <person name="Duquette J."/>
            <person name="Hirsch C.N."/>
            <person name="Kimball J."/>
        </authorList>
    </citation>
    <scope>NUCLEOTIDE SEQUENCE</scope>
    <source>
        <tissue evidence="1">Fresh leaf tissue</tissue>
    </source>
</reference>
<accession>A0A8J5W5R1</accession>
<proteinExistence type="predicted"/>
<reference evidence="1" key="2">
    <citation type="submission" date="2021-02" db="EMBL/GenBank/DDBJ databases">
        <authorList>
            <person name="Kimball J.A."/>
            <person name="Haas M.W."/>
            <person name="Macchietto M."/>
            <person name="Kono T."/>
            <person name="Duquette J."/>
            <person name="Shao M."/>
        </authorList>
    </citation>
    <scope>NUCLEOTIDE SEQUENCE</scope>
    <source>
        <tissue evidence="1">Fresh leaf tissue</tissue>
    </source>
</reference>
<sequence>MTDLPSSNDLVFTSAKIQDHNKKAGLPLATTNLVVQEIGSAQQTLHWEILAVFTARKSTGFHYNAISSSSRLAAASLSFPRSANHNIPHRWPLLTTVTLPAYQV</sequence>
<dbReference type="AlphaFoldDB" id="A0A8J5W5R1"/>
<organism evidence="1 2">
    <name type="scientific">Zizania palustris</name>
    <name type="common">Northern wild rice</name>
    <dbReference type="NCBI Taxonomy" id="103762"/>
    <lineage>
        <taxon>Eukaryota</taxon>
        <taxon>Viridiplantae</taxon>
        <taxon>Streptophyta</taxon>
        <taxon>Embryophyta</taxon>
        <taxon>Tracheophyta</taxon>
        <taxon>Spermatophyta</taxon>
        <taxon>Magnoliopsida</taxon>
        <taxon>Liliopsida</taxon>
        <taxon>Poales</taxon>
        <taxon>Poaceae</taxon>
        <taxon>BOP clade</taxon>
        <taxon>Oryzoideae</taxon>
        <taxon>Oryzeae</taxon>
        <taxon>Zizaniinae</taxon>
        <taxon>Zizania</taxon>
    </lineage>
</organism>
<name>A0A8J5W5R1_ZIZPA</name>
<evidence type="ECO:0000313" key="2">
    <source>
        <dbReference type="Proteomes" id="UP000729402"/>
    </source>
</evidence>
<comment type="caution">
    <text evidence="1">The sequence shown here is derived from an EMBL/GenBank/DDBJ whole genome shotgun (WGS) entry which is preliminary data.</text>
</comment>
<evidence type="ECO:0000313" key="1">
    <source>
        <dbReference type="EMBL" id="KAG8082323.1"/>
    </source>
</evidence>
<keyword evidence="2" id="KW-1185">Reference proteome</keyword>
<protein>
    <submittedName>
        <fullName evidence="1">Uncharacterized protein</fullName>
    </submittedName>
</protein>